<dbReference type="Proteomes" id="UP001213000">
    <property type="component" value="Unassembled WGS sequence"/>
</dbReference>
<dbReference type="EMBL" id="JANIEX010000439">
    <property type="protein sequence ID" value="KAJ3567062.1"/>
    <property type="molecule type" value="Genomic_DNA"/>
</dbReference>
<dbReference type="GO" id="GO:0031507">
    <property type="term" value="P:heterochromatin formation"/>
    <property type="evidence" value="ECO:0007669"/>
    <property type="project" value="TreeGrafter"/>
</dbReference>
<dbReference type="Gene3D" id="2.170.270.10">
    <property type="entry name" value="SET domain"/>
    <property type="match status" value="1"/>
</dbReference>
<dbReference type="PROSITE" id="PS50280">
    <property type="entry name" value="SET"/>
    <property type="match status" value="1"/>
</dbReference>
<keyword evidence="1" id="KW-0805">Transcription regulation</keyword>
<dbReference type="GO" id="GO:0046976">
    <property type="term" value="F:histone H3K27 methyltransferase activity"/>
    <property type="evidence" value="ECO:0007669"/>
    <property type="project" value="TreeGrafter"/>
</dbReference>
<evidence type="ECO:0000256" key="1">
    <source>
        <dbReference type="ARBA" id="ARBA00023015"/>
    </source>
</evidence>
<accession>A0AAD5VWA8</accession>
<comment type="caution">
    <text evidence="4">The sequence shown here is derived from an EMBL/GenBank/DDBJ whole genome shotgun (WGS) entry which is preliminary data.</text>
</comment>
<name>A0AAD5VWA8_9AGAR</name>
<dbReference type="Pfam" id="PF00856">
    <property type="entry name" value="SET"/>
    <property type="match status" value="1"/>
</dbReference>
<dbReference type="InterPro" id="IPR001214">
    <property type="entry name" value="SET_dom"/>
</dbReference>
<dbReference type="SUPFAM" id="SSF82199">
    <property type="entry name" value="SET domain"/>
    <property type="match status" value="1"/>
</dbReference>
<dbReference type="GO" id="GO:0003682">
    <property type="term" value="F:chromatin binding"/>
    <property type="evidence" value="ECO:0007669"/>
    <property type="project" value="TreeGrafter"/>
</dbReference>
<evidence type="ECO:0000259" key="3">
    <source>
        <dbReference type="PROSITE" id="PS50280"/>
    </source>
</evidence>
<dbReference type="InterPro" id="IPR046341">
    <property type="entry name" value="SET_dom_sf"/>
</dbReference>
<dbReference type="SMART" id="SM00317">
    <property type="entry name" value="SET"/>
    <property type="match status" value="1"/>
</dbReference>
<dbReference type="AlphaFoldDB" id="A0AAD5VWA8"/>
<dbReference type="PANTHER" id="PTHR45747:SF4">
    <property type="entry name" value="HISTONE-LYSINE N-METHYLTRANSFERASE E(Z)"/>
    <property type="match status" value="1"/>
</dbReference>
<keyword evidence="5" id="KW-1185">Reference proteome</keyword>
<dbReference type="PANTHER" id="PTHR45747">
    <property type="entry name" value="HISTONE-LYSINE N-METHYLTRANSFERASE E(Z)"/>
    <property type="match status" value="1"/>
</dbReference>
<reference evidence="4" key="1">
    <citation type="submission" date="2022-07" db="EMBL/GenBank/DDBJ databases">
        <title>Genome Sequence of Leucocoprinus birnbaumii.</title>
        <authorList>
            <person name="Buettner E."/>
        </authorList>
    </citation>
    <scope>NUCLEOTIDE SEQUENCE</scope>
    <source>
        <strain evidence="4">VT141</strain>
    </source>
</reference>
<evidence type="ECO:0000313" key="4">
    <source>
        <dbReference type="EMBL" id="KAJ3567062.1"/>
    </source>
</evidence>
<feature type="domain" description="SET" evidence="3">
    <location>
        <begin position="537"/>
        <end position="687"/>
    </location>
</feature>
<gene>
    <name evidence="4" type="ORF">NP233_g6608</name>
</gene>
<evidence type="ECO:0000256" key="2">
    <source>
        <dbReference type="ARBA" id="ARBA00023163"/>
    </source>
</evidence>
<evidence type="ECO:0000313" key="5">
    <source>
        <dbReference type="Proteomes" id="UP001213000"/>
    </source>
</evidence>
<organism evidence="4 5">
    <name type="scientific">Leucocoprinus birnbaumii</name>
    <dbReference type="NCBI Taxonomy" id="56174"/>
    <lineage>
        <taxon>Eukaryota</taxon>
        <taxon>Fungi</taxon>
        <taxon>Dikarya</taxon>
        <taxon>Basidiomycota</taxon>
        <taxon>Agaricomycotina</taxon>
        <taxon>Agaricomycetes</taxon>
        <taxon>Agaricomycetidae</taxon>
        <taxon>Agaricales</taxon>
        <taxon>Agaricineae</taxon>
        <taxon>Agaricaceae</taxon>
        <taxon>Leucocoprinus</taxon>
    </lineage>
</organism>
<sequence length="707" mass="80483">MDSFADTGMPYSALRASSTASQVYKDTWHKFYAWKEEQATRDLNLLRVNCPKTLVEGERTNNPSYIIPDHGLDDWSSEFSYPSSYAPSESDLGDSSPHHDAEASFLAFQDVTTTQTSRKVTIQLYNHLPQNLLDTTRDLWQDQSLFTVAKYRVSIDSGFALAESINIDFSPHPPYFSCTSSTRNVPPFTSKEDSVAFSPFEDNLCFDSHRYLIPFLLFDWQTDFVDPDVEVIHLHVARRLFYDKTISRLSFSEIDDLGILTRLRKSHESGLIWDTSQRDLPYWSEAGAQESEVLNLSSLEVMPSDDDLFGHLRIGSRAFCPNLNCLHAACGVHRDSDRPPLRQINATLTSRQIQLLKGNPCGQKCFRHLDLSDYHVMTLRGILDICPDILPCDLAIIVHESCQDVFIYRTQSYPDHAIEDNVVLEENSLLARHVFGFHLVNTKEHAVRTRAVNAFSRDITVSAIAIVTSHALYDGRGVLAFMSQTQERKLVHHLTVRKLDCALQEPLYNDILPKFRGKKSHKRPSCHNVDAQRSKYPHLYISRGSWGLGTFTTQKIAANQAIGEYVGELLTLDSEADTEKVSPIPHYTGLNYKFDLNSTYIIDSMYLGNEMRYLNHDGPTTNEENQNRAGRRPSANCHVVYVNNCHRILFIASELQSTLISAMNDVLTTVPQGRRIEPRSELFIDYGLGYWTEKDEWSGAKEGIYWH</sequence>
<keyword evidence="2" id="KW-0804">Transcription</keyword>
<dbReference type="GO" id="GO:0035098">
    <property type="term" value="C:ESC/E(Z) complex"/>
    <property type="evidence" value="ECO:0007669"/>
    <property type="project" value="TreeGrafter"/>
</dbReference>
<proteinExistence type="predicted"/>
<protein>
    <recommendedName>
        <fullName evidence="3">SET domain-containing protein</fullName>
    </recommendedName>
</protein>
<dbReference type="InterPro" id="IPR045318">
    <property type="entry name" value="EZH1/2-like"/>
</dbReference>